<evidence type="ECO:0000313" key="2">
    <source>
        <dbReference type="Proteomes" id="UP000789702"/>
    </source>
</evidence>
<sequence>MSLYWPDYTLGQFENSMSRLFDDFFKDLNIERQSNNSVTRSGRIPLDIHEGEKEFTVCAELPGVTKEQINLDVRENMLVISEGNAHIQERRYGSFSRAITLPRSAKTSDIAAKFEHGVLEVKIPKDENKESRKKIDIQ</sequence>
<evidence type="ECO:0000313" key="1">
    <source>
        <dbReference type="EMBL" id="CAG8735809.1"/>
    </source>
</evidence>
<gene>
    <name evidence="1" type="ORF">DHETER_LOCUS13730</name>
</gene>
<dbReference type="Proteomes" id="UP000789702">
    <property type="component" value="Unassembled WGS sequence"/>
</dbReference>
<dbReference type="EMBL" id="CAJVPU010038845">
    <property type="protein sequence ID" value="CAG8735809.1"/>
    <property type="molecule type" value="Genomic_DNA"/>
</dbReference>
<protein>
    <submittedName>
        <fullName evidence="1">12547_t:CDS:1</fullName>
    </submittedName>
</protein>
<comment type="caution">
    <text evidence="1">The sequence shown here is derived from an EMBL/GenBank/DDBJ whole genome shotgun (WGS) entry which is preliminary data.</text>
</comment>
<accession>A0ACA9Q4W1</accession>
<proteinExistence type="predicted"/>
<reference evidence="1" key="1">
    <citation type="submission" date="2021-06" db="EMBL/GenBank/DDBJ databases">
        <authorList>
            <person name="Kallberg Y."/>
            <person name="Tangrot J."/>
            <person name="Rosling A."/>
        </authorList>
    </citation>
    <scope>NUCLEOTIDE SEQUENCE</scope>
    <source>
        <strain evidence="1">IL203A</strain>
    </source>
</reference>
<keyword evidence="2" id="KW-1185">Reference proteome</keyword>
<name>A0ACA9Q4W1_9GLOM</name>
<organism evidence="1 2">
    <name type="scientific">Dentiscutata heterogama</name>
    <dbReference type="NCBI Taxonomy" id="1316150"/>
    <lineage>
        <taxon>Eukaryota</taxon>
        <taxon>Fungi</taxon>
        <taxon>Fungi incertae sedis</taxon>
        <taxon>Mucoromycota</taxon>
        <taxon>Glomeromycotina</taxon>
        <taxon>Glomeromycetes</taxon>
        <taxon>Diversisporales</taxon>
        <taxon>Gigasporaceae</taxon>
        <taxon>Dentiscutata</taxon>
    </lineage>
</organism>